<feature type="compositionally biased region" description="Polar residues" evidence="1">
    <location>
        <begin position="562"/>
        <end position="581"/>
    </location>
</feature>
<evidence type="ECO:0000256" key="1">
    <source>
        <dbReference type="SAM" id="MobiDB-lite"/>
    </source>
</evidence>
<feature type="compositionally biased region" description="Pro residues" evidence="1">
    <location>
        <begin position="458"/>
        <end position="470"/>
    </location>
</feature>
<dbReference type="AlphaFoldDB" id="A0A2T4BMA7"/>
<protein>
    <recommendedName>
        <fullName evidence="5">Extracellular membrane protein CFEM domain-containing protein</fullName>
    </recommendedName>
</protein>
<feature type="compositionally biased region" description="Polar residues" evidence="1">
    <location>
        <begin position="681"/>
        <end position="698"/>
    </location>
</feature>
<feature type="compositionally biased region" description="Acidic residues" evidence="1">
    <location>
        <begin position="179"/>
        <end position="191"/>
    </location>
</feature>
<feature type="signal peptide" evidence="2">
    <location>
        <begin position="1"/>
        <end position="20"/>
    </location>
</feature>
<feature type="compositionally biased region" description="Low complexity" evidence="1">
    <location>
        <begin position="441"/>
        <end position="457"/>
    </location>
</feature>
<feature type="chain" id="PRO_5015619148" description="Extracellular membrane protein CFEM domain-containing protein" evidence="2">
    <location>
        <begin position="21"/>
        <end position="740"/>
    </location>
</feature>
<feature type="compositionally biased region" description="Low complexity" evidence="1">
    <location>
        <begin position="416"/>
        <end position="430"/>
    </location>
</feature>
<gene>
    <name evidence="3" type="ORF">BBK36DRAFT_318</name>
</gene>
<reference evidence="4" key="1">
    <citation type="submission" date="2016-07" db="EMBL/GenBank/DDBJ databases">
        <title>Multiple horizontal gene transfer events from other fungi enriched the ability of initially mycotrophic Trichoderma (Ascomycota) to feed on dead plant biomass.</title>
        <authorList>
            <consortium name="DOE Joint Genome Institute"/>
            <person name="Atanasova L."/>
            <person name="Chenthamara K."/>
            <person name="Zhang J."/>
            <person name="Grujic M."/>
            <person name="Henrissat B."/>
            <person name="Kuo A."/>
            <person name="Aerts A."/>
            <person name="Salamov A."/>
            <person name="Lipzen A."/>
            <person name="Labutti K."/>
            <person name="Barry K."/>
            <person name="Miao Y."/>
            <person name="Rahimi M.J."/>
            <person name="Shen Q."/>
            <person name="Grigoriev I.V."/>
            <person name="Kubicek C.P."/>
            <person name="Druzhinina I.S."/>
        </authorList>
    </citation>
    <scope>NUCLEOTIDE SEQUENCE [LARGE SCALE GENOMIC DNA]</scope>
    <source>
        <strain evidence="4">TUCIM 6016</strain>
    </source>
</reference>
<dbReference type="Proteomes" id="UP000241546">
    <property type="component" value="Unassembled WGS sequence"/>
</dbReference>
<evidence type="ECO:0008006" key="5">
    <source>
        <dbReference type="Google" id="ProtNLM"/>
    </source>
</evidence>
<feature type="compositionally biased region" description="Pro residues" evidence="1">
    <location>
        <begin position="154"/>
        <end position="177"/>
    </location>
</feature>
<evidence type="ECO:0000313" key="4">
    <source>
        <dbReference type="Proteomes" id="UP000241546"/>
    </source>
</evidence>
<feature type="compositionally biased region" description="Low complexity" evidence="1">
    <location>
        <begin position="471"/>
        <end position="512"/>
    </location>
</feature>
<accession>A0A2T4BMA7</accession>
<keyword evidence="4" id="KW-1185">Reference proteome</keyword>
<organism evidence="3 4">
    <name type="scientific">Trichoderma citrinoviride</name>
    <dbReference type="NCBI Taxonomy" id="58853"/>
    <lineage>
        <taxon>Eukaryota</taxon>
        <taxon>Fungi</taxon>
        <taxon>Dikarya</taxon>
        <taxon>Ascomycota</taxon>
        <taxon>Pezizomycotina</taxon>
        <taxon>Sordariomycetes</taxon>
        <taxon>Hypocreomycetidae</taxon>
        <taxon>Hypocreales</taxon>
        <taxon>Hypocreaceae</taxon>
        <taxon>Trichoderma</taxon>
    </lineage>
</organism>
<sequence>MRPRSVALLAACIPLGLCNANDPAPRCAVDCASNIRNDKGALDLKVICADKLMTNSLFQCLITSCLHDAYSPAVAHVILACSDLGIAIGPLYPVEVRHANVEKVQDLFAPSMPAAYTTPSDPSSQDSDKLTLSFDISVDLKCNSGSDGLVTVSLPPPAPPSSTASPPLPPSPAPNPDPGEGEGDGQGDNGDDGNNNGDGDNGSGDNDGGDGDCPNGNGESDNGSGDNGNGDNANGDNDNGNNSNGGDGSDEGDCENTNGDNGDNGDGGDADGASSLPSRLTLASTDPSATSSCPPNAASSGAQDPGNGPAPSPSTDGGDNGDPPATSAPSASPGGSDPASPASSPTPASLSSPAASASPAAPASPASTSPCPTASPATGGLDPQDPNQSDSSSDSAGEGEEPQVPATSPALPPAPASSTPAAPSSTCLTADNMSGSGGPVPGSQVSQSAELTSAAQPSPQPSPVPAPGPSPSDDATDPSSGGPPEYSSGSGFETSLPEPSGEQPPQESQGSGAQAPSYGQSGLTLRSLPSRPDNAAGETAEGKPPSKTPGPSEVTLWPTAKVNRTSHTTSAAGNHGSSTSSRESDGKETVTTAHTPRANLVFTSDIPRDASPVTDAHQHESLSSVTVKVVRSGETVAGTVLMTVLDKAPSATEAPTTAMTPTTAISNQSVVVSGSSNTSIQSGFPTTKSSMSDSTPAQSGGAVMESSAPHVALVNSVPRATPRLFTIALLIILVGGMLLN</sequence>
<evidence type="ECO:0000313" key="3">
    <source>
        <dbReference type="EMBL" id="PTB70447.1"/>
    </source>
</evidence>
<dbReference type="OrthoDB" id="5421216at2759"/>
<feature type="region of interest" description="Disordered" evidence="1">
    <location>
        <begin position="681"/>
        <end position="702"/>
    </location>
</feature>
<keyword evidence="2" id="KW-0732">Signal</keyword>
<dbReference type="GeneID" id="36606140"/>
<dbReference type="EMBL" id="KZ680207">
    <property type="protein sequence ID" value="PTB70447.1"/>
    <property type="molecule type" value="Genomic_DNA"/>
</dbReference>
<feature type="region of interest" description="Disordered" evidence="1">
    <location>
        <begin position="149"/>
        <end position="601"/>
    </location>
</feature>
<dbReference type="RefSeq" id="XP_024753767.1">
    <property type="nucleotide sequence ID" value="XM_024898022.1"/>
</dbReference>
<feature type="compositionally biased region" description="Polar residues" evidence="1">
    <location>
        <begin position="275"/>
        <end position="302"/>
    </location>
</feature>
<proteinExistence type="predicted"/>
<feature type="compositionally biased region" description="Low complexity" evidence="1">
    <location>
        <begin position="323"/>
        <end position="395"/>
    </location>
</feature>
<name>A0A2T4BMA7_9HYPO</name>
<evidence type="ECO:0000256" key="2">
    <source>
        <dbReference type="SAM" id="SignalP"/>
    </source>
</evidence>
<feature type="compositionally biased region" description="Low complexity" evidence="1">
    <location>
        <begin position="212"/>
        <end position="244"/>
    </location>
</feature>